<feature type="transmembrane region" description="Helical" evidence="1">
    <location>
        <begin position="69"/>
        <end position="90"/>
    </location>
</feature>
<dbReference type="OrthoDB" id="2455375at2"/>
<dbReference type="AlphaFoldDB" id="E0IFW7"/>
<protein>
    <submittedName>
        <fullName evidence="2">Uncharacterized protein</fullName>
    </submittedName>
</protein>
<dbReference type="eggNOG" id="ENOG503329D">
    <property type="taxonomic scope" value="Bacteria"/>
</dbReference>
<evidence type="ECO:0000256" key="1">
    <source>
        <dbReference type="SAM" id="Phobius"/>
    </source>
</evidence>
<evidence type="ECO:0000313" key="2">
    <source>
        <dbReference type="EMBL" id="EFM08547.1"/>
    </source>
</evidence>
<feature type="transmembrane region" description="Helical" evidence="1">
    <location>
        <begin position="36"/>
        <end position="62"/>
    </location>
</feature>
<reference evidence="2 3" key="1">
    <citation type="submission" date="2010-07" db="EMBL/GenBank/DDBJ databases">
        <title>The draft genome of Paenibacillus curdlanolyticus YK9.</title>
        <authorList>
            <consortium name="US DOE Joint Genome Institute (JGI-PGF)"/>
            <person name="Lucas S."/>
            <person name="Copeland A."/>
            <person name="Lapidus A."/>
            <person name="Cheng J.-F."/>
            <person name="Bruce D."/>
            <person name="Goodwin L."/>
            <person name="Pitluck S."/>
            <person name="Land M.L."/>
            <person name="Hauser L."/>
            <person name="Chang Y.-J."/>
            <person name="Jeffries C."/>
            <person name="Anderson I.J."/>
            <person name="Johnson E."/>
            <person name="Loganathan U."/>
            <person name="Mulhopadhyay B."/>
            <person name="Kyrpides N."/>
            <person name="Woyke T.J."/>
        </authorList>
    </citation>
    <scope>NUCLEOTIDE SEQUENCE [LARGE SCALE GENOMIC DNA]</scope>
    <source>
        <strain evidence="2 3">YK9</strain>
    </source>
</reference>
<name>E0IFW7_9BACL</name>
<evidence type="ECO:0000313" key="3">
    <source>
        <dbReference type="Proteomes" id="UP000005387"/>
    </source>
</evidence>
<dbReference type="RefSeq" id="WP_006040541.1">
    <property type="nucleotide sequence ID" value="NZ_AEDD01000015.1"/>
</dbReference>
<dbReference type="Proteomes" id="UP000005387">
    <property type="component" value="Unassembled WGS sequence"/>
</dbReference>
<proteinExistence type="predicted"/>
<keyword evidence="1" id="KW-0472">Membrane</keyword>
<sequence>MKIFLAISQIIYVISFLPWLLIFGMSFMSFDQGFSVWNLSFVGGIAIYPVAVLLGSILGWVLHKRNKRAAVIWNLVPMLWVVGIISLFLFA</sequence>
<gene>
    <name evidence="2" type="ORF">PaecuDRAFT_4558</name>
</gene>
<dbReference type="EMBL" id="AEDD01000015">
    <property type="protein sequence ID" value="EFM08547.1"/>
    <property type="molecule type" value="Genomic_DNA"/>
</dbReference>
<organism evidence="2 3">
    <name type="scientific">Paenibacillus curdlanolyticus YK9</name>
    <dbReference type="NCBI Taxonomy" id="717606"/>
    <lineage>
        <taxon>Bacteria</taxon>
        <taxon>Bacillati</taxon>
        <taxon>Bacillota</taxon>
        <taxon>Bacilli</taxon>
        <taxon>Bacillales</taxon>
        <taxon>Paenibacillaceae</taxon>
        <taxon>Paenibacillus</taxon>
    </lineage>
</organism>
<accession>E0IFW7</accession>
<keyword evidence="1" id="KW-0812">Transmembrane</keyword>
<keyword evidence="1" id="KW-1133">Transmembrane helix</keyword>
<keyword evidence="3" id="KW-1185">Reference proteome</keyword>
<dbReference type="STRING" id="717606.PaecuDRAFT_4558"/>
<feature type="transmembrane region" description="Helical" evidence="1">
    <location>
        <begin position="12"/>
        <end position="30"/>
    </location>
</feature>